<feature type="domain" description="Cytochrome C Planctomycete-type" evidence="4">
    <location>
        <begin position="52"/>
        <end position="110"/>
    </location>
</feature>
<dbReference type="PANTHER" id="PTHR35889:SF3">
    <property type="entry name" value="F-BOX DOMAIN-CONTAINING PROTEIN"/>
    <property type="match status" value="1"/>
</dbReference>
<proteinExistence type="predicted"/>
<evidence type="ECO:0000259" key="3">
    <source>
        <dbReference type="Pfam" id="PF07587"/>
    </source>
</evidence>
<evidence type="ECO:0000256" key="1">
    <source>
        <dbReference type="SAM" id="SignalP"/>
    </source>
</evidence>
<dbReference type="InterPro" id="IPR011444">
    <property type="entry name" value="DUF1549"/>
</dbReference>
<keyword evidence="1" id="KW-0732">Signal</keyword>
<evidence type="ECO:0000259" key="2">
    <source>
        <dbReference type="Pfam" id="PF07583"/>
    </source>
</evidence>
<dbReference type="InterPro" id="IPR022655">
    <property type="entry name" value="DUF1553"/>
</dbReference>
<gene>
    <name evidence="5" type="ORF">Mal33_48660</name>
</gene>
<dbReference type="InterPro" id="IPR011429">
    <property type="entry name" value="Cyt_c_Planctomycete-type"/>
</dbReference>
<reference evidence="5 6" key="1">
    <citation type="submission" date="2019-02" db="EMBL/GenBank/DDBJ databases">
        <title>Deep-cultivation of Planctomycetes and their phenomic and genomic characterization uncovers novel biology.</title>
        <authorList>
            <person name="Wiegand S."/>
            <person name="Jogler M."/>
            <person name="Boedeker C."/>
            <person name="Pinto D."/>
            <person name="Vollmers J."/>
            <person name="Rivas-Marin E."/>
            <person name="Kohn T."/>
            <person name="Peeters S.H."/>
            <person name="Heuer A."/>
            <person name="Rast P."/>
            <person name="Oberbeckmann S."/>
            <person name="Bunk B."/>
            <person name="Jeske O."/>
            <person name="Meyerdierks A."/>
            <person name="Storesund J.E."/>
            <person name="Kallscheuer N."/>
            <person name="Luecker S."/>
            <person name="Lage O.M."/>
            <person name="Pohl T."/>
            <person name="Merkel B.J."/>
            <person name="Hornburger P."/>
            <person name="Mueller R.-W."/>
            <person name="Bruemmer F."/>
            <person name="Labrenz M."/>
            <person name="Spormann A.M."/>
            <person name="Op den Camp H."/>
            <person name="Overmann J."/>
            <person name="Amann R."/>
            <person name="Jetten M.S.M."/>
            <person name="Mascher T."/>
            <person name="Medema M.H."/>
            <person name="Devos D.P."/>
            <person name="Kaster A.-K."/>
            <person name="Ovreas L."/>
            <person name="Rohde M."/>
            <person name="Galperin M.Y."/>
            <person name="Jogler C."/>
        </authorList>
    </citation>
    <scope>NUCLEOTIDE SEQUENCE [LARGE SCALE GENOMIC DNA]</scope>
    <source>
        <strain evidence="5 6">Mal33</strain>
    </source>
</reference>
<dbReference type="Pfam" id="PF07587">
    <property type="entry name" value="PSD1"/>
    <property type="match status" value="1"/>
</dbReference>
<dbReference type="SUPFAM" id="SSF46626">
    <property type="entry name" value="Cytochrome c"/>
    <property type="match status" value="1"/>
</dbReference>
<sequence length="1012" mass="113561" precursor="true">MKNSPALRAYSLLPTLLLLSIISVPSNAADASSPEQLEFFEKQVRPLLVEHCYECHSVDAVKLQAGLRVDSRLSLLQGGDSGASILPGDVDGSLLVEAIRFDSYEMPPKGKLPDSQIQAIEKWVEMGAPWPDEAPPQSDQQREVFDLQQRAADHWAWHPIASPSVPDVQDPAWPRSDIDRFILNRLEASSLRPAVDTDRNALARRLYFDLIGLPPTADQLQEFLDDASDRATERLVDRLLDSPQFGERWGRHWLDLVRYAESRGHEFDNDARDAYQYRDYVIRGLNADVPYDQWIREHIAGDLLESPRLNPEENYNESILGTGFWFLGEWVHSPVDIRKDEADRFDNMIDVMSKTFLGVTVACARCHDHKFDAISTADYYAFSGFLQGSDFREVRFESIHHNQQIANRLDELDAKYRSKLSAALGPELVGAGTSESSSTLGDNVLVDYATIREDAYLQNGFIFGSQPRRAGQLQLVDIEGKPRVQIATTSAAVNDPFWNGLKSAHEKGIHHRNALDKLPSVGRTLRTPTFELTHGNVACRVRGFGHVVACVASHRLVAGPLHGETIRKIDGKNSWIRLNLNRYVGHRLHLEFIPAEGQSLEVSLVIQKATPEQMKAVEAAEAMQVEAASVDQSQIDKALSDGTQRASDLTALIAQWAADRSQLRKQIRYDSRVAMAMMDGTGEDDHILIRGNASKPGQREPRHFLTAISGNQPMEIKRGSGRLELAKQINDPNNPLTSRVFVNRVWHHLMGRGIVPTTDDFGVLGQRPTHPELLDHLATRFRADGQSLKRLIRYIVLSRTYQMSSHADPAAVAADPKNLLWHHRWPKRLVGEAIRDSLLSISGRLDDAMYGEPIPIHLTGFMDGRGRPGVSGPIDGNGRRSIYISVRRNFLSPFMLTFDTPVPFSAMGRRNVSNVPAQALILMNDPMVVEQAKLWAEQTIQKFPQVEDSNVHRERVIWMYQSAFARSPTAEELDMAVQFIESQDTSDASAELAIWADLAHAFINTKEFIFLR</sequence>
<dbReference type="PANTHER" id="PTHR35889">
    <property type="entry name" value="CYCLOINULO-OLIGOSACCHARIDE FRUCTANOTRANSFERASE-RELATED"/>
    <property type="match status" value="1"/>
</dbReference>
<feature type="chain" id="PRO_5021838210" evidence="1">
    <location>
        <begin position="29"/>
        <end position="1012"/>
    </location>
</feature>
<keyword evidence="6" id="KW-1185">Reference proteome</keyword>
<dbReference type="GO" id="GO:0020037">
    <property type="term" value="F:heme binding"/>
    <property type="evidence" value="ECO:0007669"/>
    <property type="project" value="InterPro"/>
</dbReference>
<dbReference type="Pfam" id="PF07583">
    <property type="entry name" value="PSCyt2"/>
    <property type="match status" value="1"/>
</dbReference>
<accession>A0A518J0H1</accession>
<dbReference type="Pfam" id="PF07635">
    <property type="entry name" value="PSCyt1"/>
    <property type="match status" value="1"/>
</dbReference>
<dbReference type="RefSeq" id="WP_232529836.1">
    <property type="nucleotide sequence ID" value="NZ_CP036318.1"/>
</dbReference>
<protein>
    <submittedName>
        <fullName evidence="5">Planctomycete cytochrome C</fullName>
    </submittedName>
</protein>
<feature type="domain" description="DUF1553" evidence="3">
    <location>
        <begin position="721"/>
        <end position="979"/>
    </location>
</feature>
<evidence type="ECO:0000313" key="5">
    <source>
        <dbReference type="EMBL" id="QDV58841.1"/>
    </source>
</evidence>
<feature type="domain" description="DUF1549" evidence="2">
    <location>
        <begin position="178"/>
        <end position="389"/>
    </location>
</feature>
<dbReference type="AlphaFoldDB" id="A0A518J0H1"/>
<organism evidence="5 6">
    <name type="scientific">Rosistilla oblonga</name>
    <dbReference type="NCBI Taxonomy" id="2527990"/>
    <lineage>
        <taxon>Bacteria</taxon>
        <taxon>Pseudomonadati</taxon>
        <taxon>Planctomycetota</taxon>
        <taxon>Planctomycetia</taxon>
        <taxon>Pirellulales</taxon>
        <taxon>Pirellulaceae</taxon>
        <taxon>Rosistilla</taxon>
    </lineage>
</organism>
<dbReference type="GO" id="GO:0009055">
    <property type="term" value="F:electron transfer activity"/>
    <property type="evidence" value="ECO:0007669"/>
    <property type="project" value="InterPro"/>
</dbReference>
<name>A0A518J0H1_9BACT</name>
<dbReference type="EMBL" id="CP036318">
    <property type="protein sequence ID" value="QDV58841.1"/>
    <property type="molecule type" value="Genomic_DNA"/>
</dbReference>
<dbReference type="InterPro" id="IPR036909">
    <property type="entry name" value="Cyt_c-like_dom_sf"/>
</dbReference>
<dbReference type="Proteomes" id="UP000316770">
    <property type="component" value="Chromosome"/>
</dbReference>
<evidence type="ECO:0000259" key="4">
    <source>
        <dbReference type="Pfam" id="PF07635"/>
    </source>
</evidence>
<feature type="signal peptide" evidence="1">
    <location>
        <begin position="1"/>
        <end position="28"/>
    </location>
</feature>
<evidence type="ECO:0000313" key="6">
    <source>
        <dbReference type="Proteomes" id="UP000316770"/>
    </source>
</evidence>